<proteinExistence type="predicted"/>
<evidence type="ECO:0000313" key="1">
    <source>
        <dbReference type="EMBL" id="GIO27240.1"/>
    </source>
</evidence>
<reference evidence="1" key="1">
    <citation type="submission" date="2021-03" db="EMBL/GenBank/DDBJ databases">
        <title>Antimicrobial resistance genes in bacteria isolated from Japanese honey, and their potential for conferring macrolide and lincosamide resistance in the American foulbrood pathogen Paenibacillus larvae.</title>
        <authorList>
            <person name="Okamoto M."/>
            <person name="Kumagai M."/>
            <person name="Kanamori H."/>
            <person name="Takamatsu D."/>
        </authorList>
    </citation>
    <scope>NUCLEOTIDE SEQUENCE</scope>
    <source>
        <strain evidence="1">J43TS3</strain>
    </source>
</reference>
<keyword evidence="2" id="KW-1185">Reference proteome</keyword>
<protein>
    <submittedName>
        <fullName evidence="1">Uncharacterized protein</fullName>
    </submittedName>
</protein>
<name>A0A919X9Z7_9BACI</name>
<dbReference type="Proteomes" id="UP000676917">
    <property type="component" value="Unassembled WGS sequence"/>
</dbReference>
<comment type="caution">
    <text evidence="1">The sequence shown here is derived from an EMBL/GenBank/DDBJ whole genome shotgun (WGS) entry which is preliminary data.</text>
</comment>
<dbReference type="EMBL" id="BORP01000003">
    <property type="protein sequence ID" value="GIO27240.1"/>
    <property type="molecule type" value="Genomic_DNA"/>
</dbReference>
<gene>
    <name evidence="1" type="ORF">J43TS3_18510</name>
</gene>
<accession>A0A919X9Z7</accession>
<sequence>MKEGGNHNTRTITPYSYIPIYMLNDANILEQVDWEYIVNLDYAPILEIFEDREGVILMRERHRPPSFEHVFIEN</sequence>
<evidence type="ECO:0000313" key="2">
    <source>
        <dbReference type="Proteomes" id="UP000676917"/>
    </source>
</evidence>
<organism evidence="1 2">
    <name type="scientific">Ornithinibacillus bavariensis</name>
    <dbReference type="NCBI Taxonomy" id="545502"/>
    <lineage>
        <taxon>Bacteria</taxon>
        <taxon>Bacillati</taxon>
        <taxon>Bacillota</taxon>
        <taxon>Bacilli</taxon>
        <taxon>Bacillales</taxon>
        <taxon>Bacillaceae</taxon>
        <taxon>Ornithinibacillus</taxon>
    </lineage>
</organism>
<dbReference type="AlphaFoldDB" id="A0A919X9Z7"/>